<dbReference type="EMBL" id="DXCD01000240">
    <property type="protein sequence ID" value="HIZ14111.1"/>
    <property type="molecule type" value="Genomic_DNA"/>
</dbReference>
<reference evidence="3" key="2">
    <citation type="submission" date="2021-04" db="EMBL/GenBank/DDBJ databases">
        <authorList>
            <person name="Gilroy R."/>
        </authorList>
    </citation>
    <scope>NUCLEOTIDE SEQUENCE</scope>
    <source>
        <strain evidence="3">ChiGjej1B1-13045</strain>
    </source>
</reference>
<keyword evidence="2" id="KW-1133">Transmembrane helix</keyword>
<evidence type="ECO:0000313" key="3">
    <source>
        <dbReference type="EMBL" id="HIZ14111.1"/>
    </source>
</evidence>
<comment type="caution">
    <text evidence="3">The sequence shown here is derived from an EMBL/GenBank/DDBJ whole genome shotgun (WGS) entry which is preliminary data.</text>
</comment>
<proteinExistence type="predicted"/>
<feature type="transmembrane region" description="Helical" evidence="2">
    <location>
        <begin position="191"/>
        <end position="212"/>
    </location>
</feature>
<keyword evidence="2" id="KW-0812">Transmembrane</keyword>
<evidence type="ECO:0000313" key="4">
    <source>
        <dbReference type="Proteomes" id="UP000824017"/>
    </source>
</evidence>
<dbReference type="Proteomes" id="UP000824017">
    <property type="component" value="Unassembled WGS sequence"/>
</dbReference>
<feature type="transmembrane region" description="Helical" evidence="2">
    <location>
        <begin position="232"/>
        <end position="253"/>
    </location>
</feature>
<feature type="region of interest" description="Disordered" evidence="1">
    <location>
        <begin position="30"/>
        <end position="87"/>
    </location>
</feature>
<protein>
    <submittedName>
        <fullName evidence="3">Uncharacterized protein</fullName>
    </submittedName>
</protein>
<feature type="compositionally biased region" description="Acidic residues" evidence="1">
    <location>
        <begin position="51"/>
        <end position="64"/>
    </location>
</feature>
<gene>
    <name evidence="3" type="ORF">H9817_09345</name>
</gene>
<feature type="compositionally biased region" description="Basic and acidic residues" evidence="1">
    <location>
        <begin position="35"/>
        <end position="50"/>
    </location>
</feature>
<evidence type="ECO:0000256" key="1">
    <source>
        <dbReference type="SAM" id="MobiDB-lite"/>
    </source>
</evidence>
<accession>A0A9D2DBS1</accession>
<keyword evidence="2" id="KW-0472">Membrane</keyword>
<dbReference type="AlphaFoldDB" id="A0A9D2DBS1"/>
<name>A0A9D2DBS1_9FIRM</name>
<organism evidence="3 4">
    <name type="scientific">Candidatus Mediterraneibacter stercorigallinarum</name>
    <dbReference type="NCBI Taxonomy" id="2838686"/>
    <lineage>
        <taxon>Bacteria</taxon>
        <taxon>Bacillati</taxon>
        <taxon>Bacillota</taxon>
        <taxon>Clostridia</taxon>
        <taxon>Lachnospirales</taxon>
        <taxon>Lachnospiraceae</taxon>
        <taxon>Mediterraneibacter</taxon>
    </lineage>
</organism>
<feature type="transmembrane region" description="Helical" evidence="2">
    <location>
        <begin position="148"/>
        <end position="170"/>
    </location>
</feature>
<feature type="transmembrane region" description="Helical" evidence="2">
    <location>
        <begin position="103"/>
        <end position="128"/>
    </location>
</feature>
<evidence type="ECO:0000256" key="2">
    <source>
        <dbReference type="SAM" id="Phobius"/>
    </source>
</evidence>
<reference evidence="3" key="1">
    <citation type="journal article" date="2021" name="PeerJ">
        <title>Extensive microbial diversity within the chicken gut microbiome revealed by metagenomics and culture.</title>
        <authorList>
            <person name="Gilroy R."/>
            <person name="Ravi A."/>
            <person name="Getino M."/>
            <person name="Pursley I."/>
            <person name="Horton D.L."/>
            <person name="Alikhan N.F."/>
            <person name="Baker D."/>
            <person name="Gharbi K."/>
            <person name="Hall N."/>
            <person name="Watson M."/>
            <person name="Adriaenssens E.M."/>
            <person name="Foster-Nyarko E."/>
            <person name="Jarju S."/>
            <person name="Secka A."/>
            <person name="Antonio M."/>
            <person name="Oren A."/>
            <person name="Chaudhuri R.R."/>
            <person name="La Ragione R."/>
            <person name="Hildebrand F."/>
            <person name="Pallen M.J."/>
        </authorList>
    </citation>
    <scope>NUCLEOTIDE SEQUENCE</scope>
    <source>
        <strain evidence="3">ChiGjej1B1-13045</strain>
    </source>
</reference>
<sequence length="255" mass="29130">MKRNTDFSDIFDDDFEVTYEDVWDDVPASYRRRPRSDSHADYEAAHKSDDIYEDDSIYEDDDTYENQKNSMHVKDPRPSRRRSKRGVPLAAPIRKGGRVLSRAAAALIRCLTAVLILATSIYVAYTFWRASTPYGDIAESFHTREISMTLAAYLCIALIFILFEFIALLWSMTRVRVRDASGTWKEDAGRGLSSFIFVFASSYLAFLLYRFLPETPEFLYGLKGALEVYGSMHNVLFGLCAAGVISCLVRRYFSC</sequence>